<dbReference type="RefSeq" id="WP_108824132.1">
    <property type="nucleotide sequence ID" value="NZ_CP023004.1"/>
</dbReference>
<sequence>MSFITSAVVIPTGAFFIGKLQMKTPCLPCDARILPHQIKVVLDLDAARSALHHGTRRTGSMRL</sequence>
<accession>A0A2U8E0G8</accession>
<evidence type="ECO:0000313" key="1">
    <source>
        <dbReference type="EMBL" id="AWI08326.1"/>
    </source>
</evidence>
<name>A0A2U8E0G8_9BACT</name>
<dbReference type="KEGG" id="elut:CKA38_02795"/>
<protein>
    <submittedName>
        <fullName evidence="1">Uncharacterized protein</fullName>
    </submittedName>
</protein>
<organism evidence="1 2">
    <name type="scientific">Ereboglobus luteus</name>
    <dbReference type="NCBI Taxonomy" id="1796921"/>
    <lineage>
        <taxon>Bacteria</taxon>
        <taxon>Pseudomonadati</taxon>
        <taxon>Verrucomicrobiota</taxon>
        <taxon>Opitutia</taxon>
        <taxon>Opitutales</taxon>
        <taxon>Opitutaceae</taxon>
        <taxon>Ereboglobus</taxon>
    </lineage>
</organism>
<dbReference type="AlphaFoldDB" id="A0A2U8E0G8"/>
<evidence type="ECO:0000313" key="2">
    <source>
        <dbReference type="Proteomes" id="UP000244896"/>
    </source>
</evidence>
<keyword evidence="2" id="KW-1185">Reference proteome</keyword>
<gene>
    <name evidence="1" type="ORF">CKA38_02795</name>
</gene>
<dbReference type="EMBL" id="CP023004">
    <property type="protein sequence ID" value="AWI08326.1"/>
    <property type="molecule type" value="Genomic_DNA"/>
</dbReference>
<reference evidence="1 2" key="1">
    <citation type="journal article" date="2018" name="Syst. Appl. Microbiol.">
        <title>Ereboglobus luteus gen. nov. sp. nov. from cockroach guts, and new insights into the oxygen relationship of the genera Opitutus and Didymococcus (Verrucomicrobia: Opitutaceae).</title>
        <authorList>
            <person name="Tegtmeier D."/>
            <person name="Belitz A."/>
            <person name="Radek R."/>
            <person name="Heimerl T."/>
            <person name="Brune A."/>
        </authorList>
    </citation>
    <scope>NUCLEOTIDE SEQUENCE [LARGE SCALE GENOMIC DNA]</scope>
    <source>
        <strain evidence="1 2">Ho45</strain>
    </source>
</reference>
<proteinExistence type="predicted"/>
<dbReference type="Proteomes" id="UP000244896">
    <property type="component" value="Chromosome"/>
</dbReference>